<organism evidence="1 2">
    <name type="scientific">Racocetra persica</name>
    <dbReference type="NCBI Taxonomy" id="160502"/>
    <lineage>
        <taxon>Eukaryota</taxon>
        <taxon>Fungi</taxon>
        <taxon>Fungi incertae sedis</taxon>
        <taxon>Mucoromycota</taxon>
        <taxon>Glomeromycotina</taxon>
        <taxon>Glomeromycetes</taxon>
        <taxon>Diversisporales</taxon>
        <taxon>Gigasporaceae</taxon>
        <taxon>Racocetra</taxon>
    </lineage>
</organism>
<gene>
    <name evidence="1" type="ORF">RPERSI_LOCUS15040</name>
</gene>
<keyword evidence="2" id="KW-1185">Reference proteome</keyword>
<dbReference type="EMBL" id="CAJVQC010035524">
    <property type="protein sequence ID" value="CAG8759243.1"/>
    <property type="molecule type" value="Genomic_DNA"/>
</dbReference>
<proteinExistence type="predicted"/>
<comment type="caution">
    <text evidence="1">The sequence shown here is derived from an EMBL/GenBank/DDBJ whole genome shotgun (WGS) entry which is preliminary data.</text>
</comment>
<protein>
    <submittedName>
        <fullName evidence="1">18090_t:CDS:1</fullName>
    </submittedName>
</protein>
<name>A0ACA9QRR9_9GLOM</name>
<feature type="non-terminal residue" evidence="1">
    <location>
        <position position="248"/>
    </location>
</feature>
<evidence type="ECO:0000313" key="1">
    <source>
        <dbReference type="EMBL" id="CAG8759243.1"/>
    </source>
</evidence>
<dbReference type="Proteomes" id="UP000789920">
    <property type="component" value="Unassembled WGS sequence"/>
</dbReference>
<accession>A0ACA9QRR9</accession>
<reference evidence="1" key="1">
    <citation type="submission" date="2021-06" db="EMBL/GenBank/DDBJ databases">
        <authorList>
            <person name="Kallberg Y."/>
            <person name="Tangrot J."/>
            <person name="Rosling A."/>
        </authorList>
    </citation>
    <scope>NUCLEOTIDE SEQUENCE</scope>
    <source>
        <strain evidence="1">MA461A</strain>
    </source>
</reference>
<sequence length="248" mass="28605">MLLKDECDSDDDLHVGSNCRFLHFSQDKAEIKPSVEHKYSLSKIVEKKDDKHFLYIIQNAEFDLTQLRFEKGFKFNKDGSVTIAPVQAFKINFDEIKLKKKIESYEKVYECKHEATAECRRSLIFDVKLSADYSELVSTSIGLSHENSDLVLKQNMKHTIHSYEGVIKGVLPILDKNIVLEKNFVDDVENVVNSNATIHDKISKFCEISQKYGHFYARRLILGGTIIRDEEYTKNSVENSKDKTTKVQ</sequence>
<evidence type="ECO:0000313" key="2">
    <source>
        <dbReference type="Proteomes" id="UP000789920"/>
    </source>
</evidence>